<dbReference type="FunCoup" id="A0A7J7DKI9">
    <property type="interactions" value="1512"/>
</dbReference>
<evidence type="ECO:0000313" key="15">
    <source>
        <dbReference type="Proteomes" id="UP000593562"/>
    </source>
</evidence>
<evidence type="ECO:0000256" key="8">
    <source>
        <dbReference type="ARBA" id="ARBA00022840"/>
    </source>
</evidence>
<dbReference type="Pfam" id="PF00560">
    <property type="entry name" value="LRR_1"/>
    <property type="match status" value="4"/>
</dbReference>
<dbReference type="InterPro" id="IPR001245">
    <property type="entry name" value="Ser-Thr/Tyr_kinase_cat_dom"/>
</dbReference>
<keyword evidence="11" id="KW-0325">Glycoprotein</keyword>
<keyword evidence="5" id="KW-0732">Signal</keyword>
<keyword evidence="8" id="KW-0067">ATP-binding</keyword>
<evidence type="ECO:0000256" key="11">
    <source>
        <dbReference type="ARBA" id="ARBA00023180"/>
    </source>
</evidence>
<evidence type="ECO:0000256" key="7">
    <source>
        <dbReference type="ARBA" id="ARBA00022741"/>
    </source>
</evidence>
<dbReference type="GO" id="GO:0016020">
    <property type="term" value="C:membrane"/>
    <property type="evidence" value="ECO:0007669"/>
    <property type="project" value="UniProtKB-SubCell"/>
</dbReference>
<sequence length="610" mass="67237">MNDSVYSVKGLRILSLIFMSVVVVVGAAAVSEDDVKCLEGVKTSLGEPGGKLSSWSFANTSVGFVCDFVGVTCWNSRENRIIDLKLNELELSGQVPESLRYCQSLQKLDLSSNNLSGIIPPQICNWMPYLVTLDLSSNGLSGPIPADLAKCSYLNDLILSNNRLSGTIPPEFVSLGRLKRLSVSNNELTGRIPSFSDKFDSAAFTGNDGLCGEPLGKCGGLRLSKRNLEIIIAAGVFGAAGSLLLGFGVWWWYHRKYSRMRKGGYGIGRGDDSSFVERLRAHKLVQVSLFQKPLVKVKLDDLLAATNNFNPENVTASTRTGTTYKAVLSDGSVLAVKRLNTCKLVEKLFRSEMTRLGELRHPNLAPLLGFCVVEDEKLLVYKHMSNGTLYSLLHGNETPLDWPTRFRIGLGAARGLAWLHHGCQPPILHQNICSNVILVDDDFDARIMDFGLARLMTSLDSNERGSYVDGELGYIAPEYSSTMVASLKGDAYAFGVVLLELVTGQKPLEVSVAEEKFKSNLVDWVNQLCNSGRSKDAIDKALCGKGHDEEILQFLVIACNCVVARPNDRWSMYQVYQSLKNIAEDQGWSSEQFDEFPLLFQKQENESIEL</sequence>
<keyword evidence="14" id="KW-0808">Transferase</keyword>
<dbReference type="Proteomes" id="UP000593562">
    <property type="component" value="Unassembled WGS sequence"/>
</dbReference>
<evidence type="ECO:0000256" key="3">
    <source>
        <dbReference type="ARBA" id="ARBA00022614"/>
    </source>
</evidence>
<keyword evidence="14" id="KW-0418">Kinase</keyword>
<dbReference type="CDD" id="cd14066">
    <property type="entry name" value="STKc_IRAK"/>
    <property type="match status" value="1"/>
</dbReference>
<accession>A0A7J7DKI9</accession>
<keyword evidence="14" id="KW-0675">Receptor</keyword>
<dbReference type="FunFam" id="1.10.510.10:FF:000609">
    <property type="entry name" value="Inactive LRR receptor-like serine/threonine-protein kinase BIR2"/>
    <property type="match status" value="1"/>
</dbReference>
<dbReference type="InterPro" id="IPR011009">
    <property type="entry name" value="Kinase-like_dom_sf"/>
</dbReference>
<dbReference type="InterPro" id="IPR000719">
    <property type="entry name" value="Prot_kinase_dom"/>
</dbReference>
<dbReference type="InterPro" id="IPR013210">
    <property type="entry name" value="LRR_N_plant-typ"/>
</dbReference>
<keyword evidence="15" id="KW-1185">Reference proteome</keyword>
<dbReference type="OrthoDB" id="598358at2759"/>
<keyword evidence="4 12" id="KW-0812">Transmembrane</keyword>
<dbReference type="PRINTS" id="PR00019">
    <property type="entry name" value="LEURICHRPT"/>
</dbReference>
<feature type="domain" description="Protein kinase" evidence="13">
    <location>
        <begin position="309"/>
        <end position="582"/>
    </location>
</feature>
<dbReference type="InterPro" id="IPR046959">
    <property type="entry name" value="PRK1-6/SRF4-like"/>
</dbReference>
<keyword evidence="9 12" id="KW-1133">Transmembrane helix</keyword>
<dbReference type="Pfam" id="PF07714">
    <property type="entry name" value="PK_Tyr_Ser-Thr"/>
    <property type="match status" value="1"/>
</dbReference>
<keyword evidence="7" id="KW-0547">Nucleotide-binding</keyword>
<name>A0A7J7DKI9_TRIWF</name>
<dbReference type="InterPro" id="IPR032675">
    <property type="entry name" value="LRR_dom_sf"/>
</dbReference>
<evidence type="ECO:0000256" key="6">
    <source>
        <dbReference type="ARBA" id="ARBA00022737"/>
    </source>
</evidence>
<evidence type="ECO:0000256" key="12">
    <source>
        <dbReference type="SAM" id="Phobius"/>
    </source>
</evidence>
<dbReference type="Pfam" id="PF08263">
    <property type="entry name" value="LRRNT_2"/>
    <property type="match status" value="1"/>
</dbReference>
<dbReference type="FunFam" id="3.80.10.10:FF:000415">
    <property type="entry name" value="Inactive LRR receptor-like serine/threonine-protein kinase BIR2"/>
    <property type="match status" value="1"/>
</dbReference>
<gene>
    <name evidence="14" type="ORF">HS088_TW06G01027</name>
</gene>
<evidence type="ECO:0000256" key="1">
    <source>
        <dbReference type="ARBA" id="ARBA00004167"/>
    </source>
</evidence>
<dbReference type="InterPro" id="IPR001611">
    <property type="entry name" value="Leu-rich_rpt"/>
</dbReference>
<evidence type="ECO:0000256" key="9">
    <source>
        <dbReference type="ARBA" id="ARBA00022989"/>
    </source>
</evidence>
<dbReference type="Gene3D" id="3.30.200.20">
    <property type="entry name" value="Phosphorylase Kinase, domain 1"/>
    <property type="match status" value="1"/>
</dbReference>
<dbReference type="InParanoid" id="A0A7J7DKI9"/>
<dbReference type="SUPFAM" id="SSF56112">
    <property type="entry name" value="Protein kinase-like (PK-like)"/>
    <property type="match status" value="1"/>
</dbReference>
<evidence type="ECO:0000256" key="10">
    <source>
        <dbReference type="ARBA" id="ARBA00023136"/>
    </source>
</evidence>
<evidence type="ECO:0000256" key="4">
    <source>
        <dbReference type="ARBA" id="ARBA00022692"/>
    </source>
</evidence>
<dbReference type="EMBL" id="JAAARO010000006">
    <property type="protein sequence ID" value="KAF5746851.1"/>
    <property type="molecule type" value="Genomic_DNA"/>
</dbReference>
<feature type="transmembrane region" description="Helical" evidence="12">
    <location>
        <begin position="12"/>
        <end position="30"/>
    </location>
</feature>
<dbReference type="GO" id="GO:0004672">
    <property type="term" value="F:protein kinase activity"/>
    <property type="evidence" value="ECO:0007669"/>
    <property type="project" value="InterPro"/>
</dbReference>
<dbReference type="PANTHER" id="PTHR48007">
    <property type="entry name" value="LEUCINE-RICH REPEAT RECEPTOR-LIKE PROTEIN KINASE PXC1"/>
    <property type="match status" value="1"/>
</dbReference>
<evidence type="ECO:0000256" key="5">
    <source>
        <dbReference type="ARBA" id="ARBA00022729"/>
    </source>
</evidence>
<organism evidence="14 15">
    <name type="scientific">Tripterygium wilfordii</name>
    <name type="common">Thunder God vine</name>
    <dbReference type="NCBI Taxonomy" id="458696"/>
    <lineage>
        <taxon>Eukaryota</taxon>
        <taxon>Viridiplantae</taxon>
        <taxon>Streptophyta</taxon>
        <taxon>Embryophyta</taxon>
        <taxon>Tracheophyta</taxon>
        <taxon>Spermatophyta</taxon>
        <taxon>Magnoliopsida</taxon>
        <taxon>eudicotyledons</taxon>
        <taxon>Gunneridae</taxon>
        <taxon>Pentapetalae</taxon>
        <taxon>rosids</taxon>
        <taxon>fabids</taxon>
        <taxon>Celastrales</taxon>
        <taxon>Celastraceae</taxon>
        <taxon>Tripterygium</taxon>
    </lineage>
</organism>
<evidence type="ECO:0000259" key="13">
    <source>
        <dbReference type="PROSITE" id="PS50011"/>
    </source>
</evidence>
<dbReference type="AlphaFoldDB" id="A0A7J7DKI9"/>
<comment type="caution">
    <text evidence="14">The sequence shown here is derived from an EMBL/GenBank/DDBJ whole genome shotgun (WGS) entry which is preliminary data.</text>
</comment>
<reference evidence="14 15" key="1">
    <citation type="journal article" date="2020" name="Nat. Commun.">
        <title>Genome of Tripterygium wilfordii and identification of cytochrome P450 involved in triptolide biosynthesis.</title>
        <authorList>
            <person name="Tu L."/>
            <person name="Su P."/>
            <person name="Zhang Z."/>
            <person name="Gao L."/>
            <person name="Wang J."/>
            <person name="Hu T."/>
            <person name="Zhou J."/>
            <person name="Zhang Y."/>
            <person name="Zhao Y."/>
            <person name="Liu Y."/>
            <person name="Song Y."/>
            <person name="Tong Y."/>
            <person name="Lu Y."/>
            <person name="Yang J."/>
            <person name="Xu C."/>
            <person name="Jia M."/>
            <person name="Peters R.J."/>
            <person name="Huang L."/>
            <person name="Gao W."/>
        </authorList>
    </citation>
    <scope>NUCLEOTIDE SEQUENCE [LARGE SCALE GENOMIC DNA]</scope>
    <source>
        <strain evidence="15">cv. XIE 37</strain>
        <tissue evidence="14">Leaf</tissue>
    </source>
</reference>
<dbReference type="GO" id="GO:0005524">
    <property type="term" value="F:ATP binding"/>
    <property type="evidence" value="ECO:0007669"/>
    <property type="project" value="UniProtKB-KW"/>
</dbReference>
<feature type="transmembrane region" description="Helical" evidence="12">
    <location>
        <begin position="230"/>
        <end position="253"/>
    </location>
</feature>
<dbReference type="PANTHER" id="PTHR48007:SF86">
    <property type="entry name" value="(WILD MALAYSIAN BANANA) HYPOTHETICAL PROTEIN"/>
    <property type="match status" value="1"/>
</dbReference>
<evidence type="ECO:0000256" key="2">
    <source>
        <dbReference type="ARBA" id="ARBA00022553"/>
    </source>
</evidence>
<dbReference type="PROSITE" id="PS51450">
    <property type="entry name" value="LRR"/>
    <property type="match status" value="1"/>
</dbReference>
<dbReference type="Gene3D" id="3.80.10.10">
    <property type="entry name" value="Ribonuclease Inhibitor"/>
    <property type="match status" value="1"/>
</dbReference>
<keyword evidence="6" id="KW-0677">Repeat</keyword>
<keyword evidence="10 12" id="KW-0472">Membrane</keyword>
<keyword evidence="3" id="KW-0433">Leucine-rich repeat</keyword>
<evidence type="ECO:0000313" key="14">
    <source>
        <dbReference type="EMBL" id="KAF5746851.1"/>
    </source>
</evidence>
<dbReference type="FunFam" id="3.30.200.20:FF:000428">
    <property type="entry name" value="Inactive LRR receptor-like serine/threonine-protein kinase BIR2"/>
    <property type="match status" value="1"/>
</dbReference>
<comment type="subcellular location">
    <subcellularLocation>
        <location evidence="1">Membrane</location>
        <topology evidence="1">Single-pass membrane protein</topology>
    </subcellularLocation>
</comment>
<dbReference type="PROSITE" id="PS50011">
    <property type="entry name" value="PROTEIN_KINASE_DOM"/>
    <property type="match status" value="1"/>
</dbReference>
<protein>
    <submittedName>
        <fullName evidence="14">Putative BRASSINOSTEROID INSENSITIVE 1-associated receptor kinase 1</fullName>
    </submittedName>
</protein>
<dbReference type="Gene3D" id="1.10.510.10">
    <property type="entry name" value="Transferase(Phosphotransferase) domain 1"/>
    <property type="match status" value="1"/>
</dbReference>
<proteinExistence type="predicted"/>
<dbReference type="SUPFAM" id="SSF52058">
    <property type="entry name" value="L domain-like"/>
    <property type="match status" value="1"/>
</dbReference>
<keyword evidence="2" id="KW-0597">Phosphoprotein</keyword>